<organism evidence="2 3">
    <name type="scientific">Zasmidium cellare ATCC 36951</name>
    <dbReference type="NCBI Taxonomy" id="1080233"/>
    <lineage>
        <taxon>Eukaryota</taxon>
        <taxon>Fungi</taxon>
        <taxon>Dikarya</taxon>
        <taxon>Ascomycota</taxon>
        <taxon>Pezizomycotina</taxon>
        <taxon>Dothideomycetes</taxon>
        <taxon>Dothideomycetidae</taxon>
        <taxon>Mycosphaerellales</taxon>
        <taxon>Mycosphaerellaceae</taxon>
        <taxon>Zasmidium</taxon>
    </lineage>
</organism>
<feature type="region of interest" description="Disordered" evidence="1">
    <location>
        <begin position="1"/>
        <end position="106"/>
    </location>
</feature>
<dbReference type="PANTHER" id="PTHR38790:SF9">
    <property type="entry name" value="F-BOX DOMAIN-CONTAINING PROTEIN"/>
    <property type="match status" value="1"/>
</dbReference>
<feature type="compositionally biased region" description="Basic and acidic residues" evidence="1">
    <location>
        <begin position="469"/>
        <end position="486"/>
    </location>
</feature>
<evidence type="ECO:0008006" key="4">
    <source>
        <dbReference type="Google" id="ProtNLM"/>
    </source>
</evidence>
<proteinExistence type="predicted"/>
<protein>
    <recommendedName>
        <fullName evidence="4">F-box domain-containing protein</fullName>
    </recommendedName>
</protein>
<name>A0A6A6D239_ZASCE</name>
<dbReference type="AlphaFoldDB" id="A0A6A6D239"/>
<dbReference type="PANTHER" id="PTHR38790">
    <property type="entry name" value="2EXR DOMAIN-CONTAINING PROTEIN-RELATED"/>
    <property type="match status" value="1"/>
</dbReference>
<gene>
    <name evidence="2" type="ORF">M409DRAFT_17399</name>
</gene>
<feature type="compositionally biased region" description="Basic and acidic residues" evidence="1">
    <location>
        <begin position="63"/>
        <end position="75"/>
    </location>
</feature>
<dbReference type="Proteomes" id="UP000799537">
    <property type="component" value="Unassembled WGS sequence"/>
</dbReference>
<feature type="compositionally biased region" description="Polar residues" evidence="1">
    <location>
        <begin position="32"/>
        <end position="41"/>
    </location>
</feature>
<feature type="compositionally biased region" description="Basic and acidic residues" evidence="1">
    <location>
        <begin position="86"/>
        <end position="106"/>
    </location>
</feature>
<dbReference type="OrthoDB" id="3649366at2759"/>
<evidence type="ECO:0000256" key="1">
    <source>
        <dbReference type="SAM" id="MobiDB-lite"/>
    </source>
</evidence>
<evidence type="ECO:0000313" key="2">
    <source>
        <dbReference type="EMBL" id="KAF2172159.1"/>
    </source>
</evidence>
<feature type="compositionally biased region" description="Basic residues" evidence="1">
    <location>
        <begin position="76"/>
        <end position="85"/>
    </location>
</feature>
<dbReference type="GeneID" id="54557321"/>
<dbReference type="RefSeq" id="XP_033673048.1">
    <property type="nucleotide sequence ID" value="XM_033804049.1"/>
</dbReference>
<dbReference type="EMBL" id="ML993581">
    <property type="protein sequence ID" value="KAF2172159.1"/>
    <property type="molecule type" value="Genomic_DNA"/>
</dbReference>
<feature type="region of interest" description="Disordered" evidence="1">
    <location>
        <begin position="469"/>
        <end position="490"/>
    </location>
</feature>
<keyword evidence="3" id="KW-1185">Reference proteome</keyword>
<sequence length="508" mass="59622">MRSKTPRPLGNAGNKGKQDTDPWSRAGHMPTATYSSYSCKGQPNYDLRLSDGNSKNGSVLLESKGRESEKEEGPRKASKLPGKNKIHLEKRKEPSHEKNEPPKHDRIAEGIKHEIDRFAVQSVEKFQDFYNKVHVYPAKHALSAYDEEGEWAGYTRYIFDTYGEEARDMQVRVDWQQLTLWVGHSGVWIILEEFLSRLPPPVNIRDAPKEHLSSEDKNKLWQDQWAWWRKNRNTFRLLDLPSEIREKILGFAVVRTIRPYLNHRCRKLSTRHKNALASEQPNMALLRTNRQVYREGRHLLFRDSVFLIEHFKIFKDYIMFKKASRNHIMRLDLKFKHKGFFLPFGIMVKDHGIEYLPSQAARLLRGMKLKQLTLSIAMTDTPMLSPFGRHEWHKPCQKIAVDWILECAWPWMKGHPVTVQGGVKTRQKENFMKKVTDERERYLKWRRTMLLGDEEGTLTEYYEWLDEKGGEPIDGQESHDDVELVPEKQNLPPCSCTPPCYEKWTPED</sequence>
<reference evidence="2" key="1">
    <citation type="journal article" date="2020" name="Stud. Mycol.">
        <title>101 Dothideomycetes genomes: a test case for predicting lifestyles and emergence of pathogens.</title>
        <authorList>
            <person name="Haridas S."/>
            <person name="Albert R."/>
            <person name="Binder M."/>
            <person name="Bloem J."/>
            <person name="Labutti K."/>
            <person name="Salamov A."/>
            <person name="Andreopoulos B."/>
            <person name="Baker S."/>
            <person name="Barry K."/>
            <person name="Bills G."/>
            <person name="Bluhm B."/>
            <person name="Cannon C."/>
            <person name="Castanera R."/>
            <person name="Culley D."/>
            <person name="Daum C."/>
            <person name="Ezra D."/>
            <person name="Gonzalez J."/>
            <person name="Henrissat B."/>
            <person name="Kuo A."/>
            <person name="Liang C."/>
            <person name="Lipzen A."/>
            <person name="Lutzoni F."/>
            <person name="Magnuson J."/>
            <person name="Mondo S."/>
            <person name="Nolan M."/>
            <person name="Ohm R."/>
            <person name="Pangilinan J."/>
            <person name="Park H.-J."/>
            <person name="Ramirez L."/>
            <person name="Alfaro M."/>
            <person name="Sun H."/>
            <person name="Tritt A."/>
            <person name="Yoshinaga Y."/>
            <person name="Zwiers L.-H."/>
            <person name="Turgeon B."/>
            <person name="Goodwin S."/>
            <person name="Spatafora J."/>
            <person name="Crous P."/>
            <person name="Grigoriev I."/>
        </authorList>
    </citation>
    <scope>NUCLEOTIDE SEQUENCE</scope>
    <source>
        <strain evidence="2">ATCC 36951</strain>
    </source>
</reference>
<accession>A0A6A6D239</accession>
<evidence type="ECO:0000313" key="3">
    <source>
        <dbReference type="Proteomes" id="UP000799537"/>
    </source>
</evidence>